<reference evidence="1" key="1">
    <citation type="submission" date="2014-09" db="EMBL/GenBank/DDBJ databases">
        <authorList>
            <person name="Magalhaes I.L.F."/>
            <person name="Oliveira U."/>
            <person name="Santos F.R."/>
            <person name="Vidigal T.H.D.A."/>
            <person name="Brescovit A.D."/>
            <person name="Santos A.J."/>
        </authorList>
    </citation>
    <scope>NUCLEOTIDE SEQUENCE</scope>
    <source>
        <tissue evidence="1">Shoot tissue taken approximately 20 cm above the soil surface</tissue>
    </source>
</reference>
<evidence type="ECO:0000313" key="1">
    <source>
        <dbReference type="EMBL" id="JAE18420.1"/>
    </source>
</evidence>
<dbReference type="AlphaFoldDB" id="A0A0A9G010"/>
<protein>
    <submittedName>
        <fullName evidence="1">Uncharacterized protein</fullName>
    </submittedName>
</protein>
<reference evidence="1" key="2">
    <citation type="journal article" date="2015" name="Data Brief">
        <title>Shoot transcriptome of the giant reed, Arundo donax.</title>
        <authorList>
            <person name="Barrero R.A."/>
            <person name="Guerrero F.D."/>
            <person name="Moolhuijzen P."/>
            <person name="Goolsby J.A."/>
            <person name="Tidwell J."/>
            <person name="Bellgard S.E."/>
            <person name="Bellgard M.I."/>
        </authorList>
    </citation>
    <scope>NUCLEOTIDE SEQUENCE</scope>
    <source>
        <tissue evidence="1">Shoot tissue taken approximately 20 cm above the soil surface</tissue>
    </source>
</reference>
<accession>A0A0A9G010</accession>
<organism evidence="1">
    <name type="scientific">Arundo donax</name>
    <name type="common">Giant reed</name>
    <name type="synonym">Donax arundinaceus</name>
    <dbReference type="NCBI Taxonomy" id="35708"/>
    <lineage>
        <taxon>Eukaryota</taxon>
        <taxon>Viridiplantae</taxon>
        <taxon>Streptophyta</taxon>
        <taxon>Embryophyta</taxon>
        <taxon>Tracheophyta</taxon>
        <taxon>Spermatophyta</taxon>
        <taxon>Magnoliopsida</taxon>
        <taxon>Liliopsida</taxon>
        <taxon>Poales</taxon>
        <taxon>Poaceae</taxon>
        <taxon>PACMAD clade</taxon>
        <taxon>Arundinoideae</taxon>
        <taxon>Arundineae</taxon>
        <taxon>Arundo</taxon>
    </lineage>
</organism>
<dbReference type="EMBL" id="GBRH01179476">
    <property type="protein sequence ID" value="JAE18420.1"/>
    <property type="molecule type" value="Transcribed_RNA"/>
</dbReference>
<name>A0A0A9G010_ARUDO</name>
<proteinExistence type="predicted"/>
<sequence>MGVHKFPEARCVPGLCTCCATSQVLPGAALWNRILVAPT</sequence>